<accession>A0A2U8QYA9</accession>
<protein>
    <submittedName>
        <fullName evidence="1">Uncharacterized protein</fullName>
    </submittedName>
</protein>
<dbReference type="OrthoDB" id="6922296at2"/>
<gene>
    <name evidence="1" type="ORF">DI487_15965</name>
</gene>
<dbReference type="AlphaFoldDB" id="A0A2U8QYA9"/>
<sequence length="93" mass="11075">MLEKYYRGDDSWKEFLDVFPKYSDLENDKFFKLLFSDLEMKKDLSIVIFELIGGEDSIDWIHQNNPALGNLKPIECINDDKLLMRLKTLLMRL</sequence>
<dbReference type="RefSeq" id="WP_109570545.1">
    <property type="nucleotide sequence ID" value="NZ_CP029463.1"/>
</dbReference>
<organism evidence="1 2">
    <name type="scientific">Flavobacterium sediminis</name>
    <dbReference type="NCBI Taxonomy" id="2201181"/>
    <lineage>
        <taxon>Bacteria</taxon>
        <taxon>Pseudomonadati</taxon>
        <taxon>Bacteroidota</taxon>
        <taxon>Flavobacteriia</taxon>
        <taxon>Flavobacteriales</taxon>
        <taxon>Flavobacteriaceae</taxon>
        <taxon>Flavobacterium</taxon>
    </lineage>
</organism>
<dbReference type="KEGG" id="fse:DI487_15965"/>
<name>A0A2U8QYA9_9FLAO</name>
<proteinExistence type="predicted"/>
<evidence type="ECO:0000313" key="1">
    <source>
        <dbReference type="EMBL" id="AWM15207.1"/>
    </source>
</evidence>
<reference evidence="1 2" key="1">
    <citation type="submission" date="2018-05" db="EMBL/GenBank/DDBJ databases">
        <title>Flavobacterium sp. MEBiC07310.</title>
        <authorList>
            <person name="Baek K."/>
        </authorList>
    </citation>
    <scope>NUCLEOTIDE SEQUENCE [LARGE SCALE GENOMIC DNA]</scope>
    <source>
        <strain evidence="1 2">MEBiC07310</strain>
    </source>
</reference>
<evidence type="ECO:0000313" key="2">
    <source>
        <dbReference type="Proteomes" id="UP000245429"/>
    </source>
</evidence>
<dbReference type="EMBL" id="CP029463">
    <property type="protein sequence ID" value="AWM15207.1"/>
    <property type="molecule type" value="Genomic_DNA"/>
</dbReference>
<dbReference type="Proteomes" id="UP000245429">
    <property type="component" value="Chromosome"/>
</dbReference>
<keyword evidence="2" id="KW-1185">Reference proteome</keyword>